<evidence type="ECO:0000259" key="1">
    <source>
        <dbReference type="PROSITE" id="PS50271"/>
    </source>
</evidence>
<dbReference type="Gene3D" id="3.30.40.10">
    <property type="entry name" value="Zinc/RING finger domain, C3HC4 (zinc finger)"/>
    <property type="match status" value="1"/>
</dbReference>
<reference evidence="2" key="1">
    <citation type="submission" date="2021-09" db="EMBL/GenBank/DDBJ databases">
        <title>Complete genome sequence and metabolic characterization of Streptomyces tanashiensis DSM 731 the producer of antibacterial Kalafungin and diverse secondary metabolites.</title>
        <authorList>
            <person name="Abbasi M.N."/>
            <person name="Anwar M.N."/>
            <person name="Alam K."/>
            <person name="Shoaib M."/>
            <person name="Lin Z."/>
            <person name="Hayat M."/>
            <person name="Ali M.I."/>
            <person name="Malik H.M.T."/>
            <person name="Ahmed I."/>
            <person name="Li A."/>
            <person name="Hailong Wang H."/>
            <person name="Zhang Y."/>
        </authorList>
    </citation>
    <scope>NUCLEOTIDE SEQUENCE</scope>
    <source>
        <strain evidence="2">Kala</strain>
    </source>
</reference>
<dbReference type="InterPro" id="IPR001607">
    <property type="entry name" value="Znf_UBP"/>
</dbReference>
<dbReference type="SUPFAM" id="SSF57850">
    <property type="entry name" value="RING/U-box"/>
    <property type="match status" value="1"/>
</dbReference>
<accession>A0ABY6RAY8</accession>
<dbReference type="InterPro" id="IPR013083">
    <property type="entry name" value="Znf_RING/FYVE/PHD"/>
</dbReference>
<name>A0ABY6RAY8_9ACTN</name>
<dbReference type="RefSeq" id="WP_190103256.1">
    <property type="nucleotide sequence ID" value="NZ_BMUH01000004.1"/>
</dbReference>
<dbReference type="EMBL" id="CP084204">
    <property type="protein sequence ID" value="UZX26354.1"/>
    <property type="molecule type" value="Genomic_DNA"/>
</dbReference>
<dbReference type="PROSITE" id="PS50271">
    <property type="entry name" value="ZF_UBP"/>
    <property type="match status" value="1"/>
</dbReference>
<proteinExistence type="predicted"/>
<dbReference type="Proteomes" id="UP001164506">
    <property type="component" value="Chromosome"/>
</dbReference>
<organism evidence="2 3">
    <name type="scientific">Streptomyces tanashiensis</name>
    <dbReference type="NCBI Taxonomy" id="67367"/>
    <lineage>
        <taxon>Bacteria</taxon>
        <taxon>Bacillati</taxon>
        <taxon>Actinomycetota</taxon>
        <taxon>Actinomycetes</taxon>
        <taxon>Kitasatosporales</taxon>
        <taxon>Streptomycetaceae</taxon>
        <taxon>Streptomyces</taxon>
    </lineage>
</organism>
<sequence>MPDGGRPSGRSCAHLQLLGTPGVTHVVGCTDCLSRGRRWVRLRLCVTCGHVGCCDSSRGMHAHDHYMRSGHPVVLSLASDEDWAWCFADQVFLTRPRESRSGHPRP</sequence>
<protein>
    <submittedName>
        <fullName evidence="2">UBP-type zinc finger domain-containing protein</fullName>
    </submittedName>
</protein>
<feature type="domain" description="UBP-type" evidence="1">
    <location>
        <begin position="10"/>
        <end position="106"/>
    </location>
</feature>
<evidence type="ECO:0000313" key="2">
    <source>
        <dbReference type="EMBL" id="UZX26354.1"/>
    </source>
</evidence>
<evidence type="ECO:0000313" key="3">
    <source>
        <dbReference type="Proteomes" id="UP001164506"/>
    </source>
</evidence>
<dbReference type="GeneID" id="95597865"/>
<keyword evidence="3" id="KW-1185">Reference proteome</keyword>
<gene>
    <name evidence="2" type="ORF">LDH80_00435</name>
</gene>
<dbReference type="Pfam" id="PF02148">
    <property type="entry name" value="zf-UBP"/>
    <property type="match status" value="1"/>
</dbReference>